<organism evidence="3 4">
    <name type="scientific">Streptomyces synnematoformans</name>
    <dbReference type="NCBI Taxonomy" id="415721"/>
    <lineage>
        <taxon>Bacteria</taxon>
        <taxon>Bacillati</taxon>
        <taxon>Actinomycetota</taxon>
        <taxon>Actinomycetes</taxon>
        <taxon>Kitasatosporales</taxon>
        <taxon>Streptomycetaceae</taxon>
        <taxon>Streptomyces</taxon>
    </lineage>
</organism>
<name>A0ABP5J905_9ACTN</name>
<keyword evidence="1" id="KW-0732">Signal</keyword>
<evidence type="ECO:0000313" key="3">
    <source>
        <dbReference type="EMBL" id="GAA2113436.1"/>
    </source>
</evidence>
<dbReference type="RefSeq" id="WP_344288639.1">
    <property type="nucleotide sequence ID" value="NZ_BAAAPF010000019.1"/>
</dbReference>
<dbReference type="Gene3D" id="2.120.10.30">
    <property type="entry name" value="TolB, C-terminal domain"/>
    <property type="match status" value="1"/>
</dbReference>
<feature type="chain" id="PRO_5046729281" evidence="1">
    <location>
        <begin position="35"/>
        <end position="501"/>
    </location>
</feature>
<gene>
    <name evidence="3" type="ORF">GCM10009802_12180</name>
</gene>
<sequence>MPTPTRRKPRPRLLAPVLAAAVAATAFLTAPAAARTEPAAAPGDAILPKPVPVQLGLVVAEYAQLPESEPTPPPTDPRLMRHARINALAELPDGSGRKAVPDLNGKLYLVEDGGQPRPYLDVGAAFAPQFFSGQGLGQGFGYAAFHPGFARNGIFYTVHTELASTTDEEPDLTPQPNTGYHGIITEWTADDPAADTFSGTRREVLRLGFQGRIHGIQQIAFNPTARRGSAEYGKLYIAVGDGGTGVRTTEPQNLALPHGKLLRIDPRGDDSANGAYGVPADNPFADRPGALGEIHAYGYRDPHRFSWDSGGEHRMYLGHIGQHAVESVYEVRAGDNSGWSEREGPFVFDKSPGDPCDAYKPLPPDDDKYGYTYPVAAYDHDPPPDWNCTSDIGRAVSGGFVYRGDDLRKLRGTYVFGDLVDGRVFASRARDMVRGAPQMATIHQLRLYDEATGKRVTARDLAGDTRVDLRFGQDAAGELYLLAKANGKVWKVTGTRGPALP</sequence>
<feature type="signal peptide" evidence="1">
    <location>
        <begin position="1"/>
        <end position="34"/>
    </location>
</feature>
<evidence type="ECO:0000256" key="1">
    <source>
        <dbReference type="SAM" id="SignalP"/>
    </source>
</evidence>
<dbReference type="Pfam" id="PF07995">
    <property type="entry name" value="GSDH"/>
    <property type="match status" value="1"/>
</dbReference>
<dbReference type="PANTHER" id="PTHR19328">
    <property type="entry name" value="HEDGEHOG-INTERACTING PROTEIN"/>
    <property type="match status" value="1"/>
</dbReference>
<reference evidence="4" key="1">
    <citation type="journal article" date="2019" name="Int. J. Syst. Evol. Microbiol.">
        <title>The Global Catalogue of Microorganisms (GCM) 10K type strain sequencing project: providing services to taxonomists for standard genome sequencing and annotation.</title>
        <authorList>
            <consortium name="The Broad Institute Genomics Platform"/>
            <consortium name="The Broad Institute Genome Sequencing Center for Infectious Disease"/>
            <person name="Wu L."/>
            <person name="Ma J."/>
        </authorList>
    </citation>
    <scope>NUCLEOTIDE SEQUENCE [LARGE SCALE GENOMIC DNA]</scope>
    <source>
        <strain evidence="4">JCM 15481</strain>
    </source>
</reference>
<keyword evidence="4" id="KW-1185">Reference proteome</keyword>
<comment type="caution">
    <text evidence="3">The sequence shown here is derived from an EMBL/GenBank/DDBJ whole genome shotgun (WGS) entry which is preliminary data.</text>
</comment>
<dbReference type="InterPro" id="IPR011042">
    <property type="entry name" value="6-blade_b-propeller_TolB-like"/>
</dbReference>
<accession>A0ABP5J905</accession>
<dbReference type="SUPFAM" id="SSF50952">
    <property type="entry name" value="Soluble quinoprotein glucose dehydrogenase"/>
    <property type="match status" value="1"/>
</dbReference>
<dbReference type="PANTHER" id="PTHR19328:SF75">
    <property type="entry name" value="ALDOSE SUGAR DEHYDROGENASE YLII"/>
    <property type="match status" value="1"/>
</dbReference>
<dbReference type="Proteomes" id="UP001500443">
    <property type="component" value="Unassembled WGS sequence"/>
</dbReference>
<protein>
    <submittedName>
        <fullName evidence="3">PQQ-dependent sugar dehydrogenase</fullName>
    </submittedName>
</protein>
<dbReference type="InterPro" id="IPR011041">
    <property type="entry name" value="Quinoprot_gluc/sorb_DH_b-prop"/>
</dbReference>
<evidence type="ECO:0000259" key="2">
    <source>
        <dbReference type="Pfam" id="PF07995"/>
    </source>
</evidence>
<evidence type="ECO:0000313" key="4">
    <source>
        <dbReference type="Proteomes" id="UP001500443"/>
    </source>
</evidence>
<dbReference type="InterPro" id="IPR012938">
    <property type="entry name" value="Glc/Sorbosone_DH"/>
</dbReference>
<proteinExistence type="predicted"/>
<feature type="domain" description="Glucose/Sorbosone dehydrogenase" evidence="2">
    <location>
        <begin position="87"/>
        <end position="436"/>
    </location>
</feature>
<dbReference type="EMBL" id="BAAAPF010000019">
    <property type="protein sequence ID" value="GAA2113436.1"/>
    <property type="molecule type" value="Genomic_DNA"/>
</dbReference>